<protein>
    <submittedName>
        <fullName evidence="2">N-acylneuraminate-9-phosphate synthase</fullName>
    </submittedName>
</protein>
<gene>
    <name evidence="2" type="ORF">DFE_1272</name>
</gene>
<dbReference type="Gene3D" id="3.20.20.70">
    <property type="entry name" value="Aldolase class I"/>
    <property type="match status" value="1"/>
</dbReference>
<name>A0A2Z6AXQ8_9BACT</name>
<dbReference type="PANTHER" id="PTHR42966">
    <property type="entry name" value="N-ACETYLNEURAMINATE SYNTHASE"/>
    <property type="match status" value="1"/>
</dbReference>
<dbReference type="GO" id="GO:0016051">
    <property type="term" value="P:carbohydrate biosynthetic process"/>
    <property type="evidence" value="ECO:0007669"/>
    <property type="project" value="InterPro"/>
</dbReference>
<evidence type="ECO:0000313" key="2">
    <source>
        <dbReference type="EMBL" id="BBD07998.1"/>
    </source>
</evidence>
<dbReference type="InterPro" id="IPR013974">
    <property type="entry name" value="SAF"/>
</dbReference>
<feature type="domain" description="AFP-like" evidence="1">
    <location>
        <begin position="295"/>
        <end position="353"/>
    </location>
</feature>
<dbReference type="PANTHER" id="PTHR42966:SF1">
    <property type="entry name" value="SIALIC ACID SYNTHASE"/>
    <property type="match status" value="1"/>
</dbReference>
<dbReference type="RefSeq" id="WP_126377737.1">
    <property type="nucleotide sequence ID" value="NZ_AP017378.1"/>
</dbReference>
<evidence type="ECO:0000259" key="1">
    <source>
        <dbReference type="PROSITE" id="PS50844"/>
    </source>
</evidence>
<dbReference type="SMART" id="SM00858">
    <property type="entry name" value="SAF"/>
    <property type="match status" value="1"/>
</dbReference>
<dbReference type="Gene3D" id="3.90.1210.10">
    <property type="entry name" value="Antifreeze-like/N-acetylneuraminic acid synthase C-terminal domain"/>
    <property type="match status" value="1"/>
</dbReference>
<dbReference type="OrthoDB" id="9781701at2"/>
<reference evidence="2 3" key="1">
    <citation type="journal article" date="2018" name="Sci. Adv.">
        <title>Multi-heme cytochromes provide a pathway for survival in energy-limited environments.</title>
        <authorList>
            <person name="Deng X."/>
            <person name="Dohmae N."/>
            <person name="Nealson K.H."/>
            <person name="Hashimoto K."/>
            <person name="Okamoto A."/>
        </authorList>
    </citation>
    <scope>NUCLEOTIDE SEQUENCE [LARGE SCALE GENOMIC DNA]</scope>
    <source>
        <strain evidence="2 3">IS5</strain>
    </source>
</reference>
<dbReference type="InterPro" id="IPR006190">
    <property type="entry name" value="SAF_AFP_Neu5Ac"/>
</dbReference>
<dbReference type="SUPFAM" id="SSF51269">
    <property type="entry name" value="AFP III-like domain"/>
    <property type="match status" value="1"/>
</dbReference>
<dbReference type="SUPFAM" id="SSF51569">
    <property type="entry name" value="Aldolase"/>
    <property type="match status" value="1"/>
</dbReference>
<evidence type="ECO:0000313" key="3">
    <source>
        <dbReference type="Proteomes" id="UP000269883"/>
    </source>
</evidence>
<dbReference type="InterPro" id="IPR013785">
    <property type="entry name" value="Aldolase_TIM"/>
</dbReference>
<dbReference type="AlphaFoldDB" id="A0A2Z6AXQ8"/>
<dbReference type="Proteomes" id="UP000269883">
    <property type="component" value="Chromosome"/>
</dbReference>
<dbReference type="Pfam" id="PF03102">
    <property type="entry name" value="NeuB"/>
    <property type="match status" value="1"/>
</dbReference>
<dbReference type="KEGG" id="dfl:DFE_1272"/>
<sequence>MKTLPIIKLKSGRSIGPGQPCFVVAEIGNNHQGSEDMAREMIDHAARSGADAVKFQKRDTTALLTREGRERPYPGSNSFGPTYGEHRDALELSIEAMGRLKDHAEHQNLTFFASPWDLPSLEGLRQLEVELIKIASADLTTLPLIRCASELHLPIILSTGMSSVEEINQAVLEVRRHHSQLILLHCNSSYPCPPEEIALPAMRRLEQRFGLPVGYSGHEAGIAPSVAAVALGACMVERHFTLNRTLPGTDHAASLDPKGFARMTAMIREVEATLAVSEKRVTPTESACAVKLRKSIVAARDLPQGTRLTPEHLTMKSPGDGISPMHWDSVMGSVTTRPLSEDQQLMWEDITEAISPQTATGESA</sequence>
<dbReference type="InterPro" id="IPR057736">
    <property type="entry name" value="SAF_PseI/NeuA/NeuB"/>
</dbReference>
<dbReference type="CDD" id="cd11615">
    <property type="entry name" value="SAF_NeuB_like"/>
    <property type="match status" value="1"/>
</dbReference>
<dbReference type="InterPro" id="IPR013132">
    <property type="entry name" value="PseI/NeuA/B-like_N"/>
</dbReference>
<organism evidence="2 3">
    <name type="scientific">Desulfovibrio ferrophilus</name>
    <dbReference type="NCBI Taxonomy" id="241368"/>
    <lineage>
        <taxon>Bacteria</taxon>
        <taxon>Pseudomonadati</taxon>
        <taxon>Thermodesulfobacteriota</taxon>
        <taxon>Desulfovibrionia</taxon>
        <taxon>Desulfovibrionales</taxon>
        <taxon>Desulfovibrionaceae</taxon>
        <taxon>Desulfovibrio</taxon>
    </lineage>
</organism>
<dbReference type="EMBL" id="AP017378">
    <property type="protein sequence ID" value="BBD07998.1"/>
    <property type="molecule type" value="Genomic_DNA"/>
</dbReference>
<dbReference type="PROSITE" id="PS50844">
    <property type="entry name" value="AFP_LIKE"/>
    <property type="match status" value="1"/>
</dbReference>
<dbReference type="Pfam" id="PF08666">
    <property type="entry name" value="SAF"/>
    <property type="match status" value="1"/>
</dbReference>
<dbReference type="InterPro" id="IPR036732">
    <property type="entry name" value="AFP_Neu5c_C_sf"/>
</dbReference>
<proteinExistence type="predicted"/>
<dbReference type="InterPro" id="IPR051690">
    <property type="entry name" value="PseI-like"/>
</dbReference>
<dbReference type="GO" id="GO:0047444">
    <property type="term" value="F:N-acylneuraminate-9-phosphate synthase activity"/>
    <property type="evidence" value="ECO:0007669"/>
    <property type="project" value="TreeGrafter"/>
</dbReference>
<accession>A0A2Z6AXQ8</accession>
<keyword evidence="3" id="KW-1185">Reference proteome</keyword>